<feature type="region of interest" description="Disordered" evidence="6">
    <location>
        <begin position="133"/>
        <end position="177"/>
    </location>
</feature>
<proteinExistence type="inferred from homology"/>
<evidence type="ECO:0000256" key="7">
    <source>
        <dbReference type="SAM" id="SignalP"/>
    </source>
</evidence>
<protein>
    <recommendedName>
        <fullName evidence="2">High-affinity zinc uptake system protein ZnuA</fullName>
    </recommendedName>
</protein>
<dbReference type="PANTHER" id="PTHR42953">
    <property type="entry name" value="HIGH-AFFINITY ZINC UPTAKE SYSTEM PROTEIN ZNUA-RELATED"/>
    <property type="match status" value="1"/>
</dbReference>
<name>A0ABU9GBI7_COBMA</name>
<keyword evidence="5" id="KW-0864">Zinc transport</keyword>
<keyword evidence="5" id="KW-0406">Ion transport</keyword>
<dbReference type="Proteomes" id="UP001378242">
    <property type="component" value="Unassembled WGS sequence"/>
</dbReference>
<evidence type="ECO:0000256" key="3">
    <source>
        <dbReference type="ARBA" id="ARBA00022448"/>
    </source>
</evidence>
<dbReference type="Gene3D" id="3.40.50.1980">
    <property type="entry name" value="Nitrogenase molybdenum iron protein domain"/>
    <property type="match status" value="3"/>
</dbReference>
<keyword evidence="9" id="KW-1185">Reference proteome</keyword>
<keyword evidence="4 7" id="KW-0732">Signal</keyword>
<evidence type="ECO:0000313" key="8">
    <source>
        <dbReference type="EMBL" id="MEL0615831.1"/>
    </source>
</evidence>
<feature type="chain" id="PRO_5047417573" description="High-affinity zinc uptake system protein ZnuA" evidence="7">
    <location>
        <begin position="23"/>
        <end position="344"/>
    </location>
</feature>
<keyword evidence="3" id="KW-0813">Transport</keyword>
<gene>
    <name evidence="8" type="ORF">V6243_03240</name>
</gene>
<keyword evidence="5" id="KW-0862">Zinc</keyword>
<comment type="caution">
    <text evidence="8">The sequence shown here is derived from an EMBL/GenBank/DDBJ whole genome shotgun (WGS) entry which is preliminary data.</text>
</comment>
<accession>A0ABU9GBI7</accession>
<evidence type="ECO:0000256" key="4">
    <source>
        <dbReference type="ARBA" id="ARBA00022729"/>
    </source>
</evidence>
<dbReference type="RefSeq" id="WP_341541827.1">
    <property type="nucleotide sequence ID" value="NZ_JBAKAP010000003.1"/>
</dbReference>
<evidence type="ECO:0000256" key="6">
    <source>
        <dbReference type="SAM" id="MobiDB-lite"/>
    </source>
</evidence>
<dbReference type="Pfam" id="PF01297">
    <property type="entry name" value="ZnuA"/>
    <property type="match status" value="1"/>
</dbReference>
<evidence type="ECO:0000256" key="2">
    <source>
        <dbReference type="ARBA" id="ARBA00015915"/>
    </source>
</evidence>
<evidence type="ECO:0000313" key="9">
    <source>
        <dbReference type="Proteomes" id="UP001378242"/>
    </source>
</evidence>
<feature type="compositionally biased region" description="Basic and acidic residues" evidence="6">
    <location>
        <begin position="133"/>
        <end position="174"/>
    </location>
</feature>
<comment type="similarity">
    <text evidence="1">Belongs to the bacterial solute-binding protein 9 family.</text>
</comment>
<organism evidence="8 9">
    <name type="scientific">Cobetia marina</name>
    <name type="common">Deleya marina</name>
    <dbReference type="NCBI Taxonomy" id="28258"/>
    <lineage>
        <taxon>Bacteria</taxon>
        <taxon>Pseudomonadati</taxon>
        <taxon>Pseudomonadota</taxon>
        <taxon>Gammaproteobacteria</taxon>
        <taxon>Oceanospirillales</taxon>
        <taxon>Halomonadaceae</taxon>
        <taxon>Cobetia</taxon>
    </lineage>
</organism>
<dbReference type="EMBL" id="JBAKAP010000003">
    <property type="protein sequence ID" value="MEL0615831.1"/>
    <property type="molecule type" value="Genomic_DNA"/>
</dbReference>
<feature type="signal peptide" evidence="7">
    <location>
        <begin position="1"/>
        <end position="22"/>
    </location>
</feature>
<dbReference type="SUPFAM" id="SSF53807">
    <property type="entry name" value="Helical backbone' metal receptor"/>
    <property type="match status" value="1"/>
</dbReference>
<dbReference type="InterPro" id="IPR050492">
    <property type="entry name" value="Bact_metal-bind_prot9"/>
</dbReference>
<reference evidence="8 9" key="1">
    <citation type="submission" date="2024-02" db="EMBL/GenBank/DDBJ databases">
        <title>Bacteria isolated from the canopy kelp, Nereocystis luetkeana.</title>
        <authorList>
            <person name="Pfister C.A."/>
            <person name="Younker I.T."/>
            <person name="Light S.H."/>
        </authorList>
    </citation>
    <scope>NUCLEOTIDE SEQUENCE [LARGE SCALE GENOMIC DNA]</scope>
    <source>
        <strain evidence="8 9">TI.5.07</strain>
    </source>
</reference>
<dbReference type="InterPro" id="IPR006127">
    <property type="entry name" value="ZnuA-like"/>
</dbReference>
<dbReference type="PANTHER" id="PTHR42953:SF3">
    <property type="entry name" value="HIGH-AFFINITY ZINC UPTAKE SYSTEM PROTEIN ZNUA"/>
    <property type="match status" value="1"/>
</dbReference>
<sequence>MRNRLLPFLSLPVLMLPAVAMAEVPSVAVDISPVHSLVSRVMGELGSPELVIQPGASPHGYSMRISEARSLADADIVFFVSDELTPWLAKARASLAADADTLELMEVPGTLHLRYREGATFEAHHHDDEVSFEHDEVHGDHEEHHDGDHEEHGDHDDHHDGGHDDHHEHAHADMNPHGWLDPMNARLWLAEIAESLAAQDPEHAATYRRNAQAGQRELDAMTESLSARLAQVQGTRYIVFHDAYQYFEHRFDAPASGAISLGDASTPSPARVKEIQARVAQDNIQCVFREPQYNPALIESVFEGTGVKTSIVFEPLGVGLPLGETLYPQLIERLGQGILRCADA</sequence>
<evidence type="ECO:0000256" key="5">
    <source>
        <dbReference type="ARBA" id="ARBA00022906"/>
    </source>
</evidence>
<evidence type="ECO:0000256" key="1">
    <source>
        <dbReference type="ARBA" id="ARBA00011028"/>
    </source>
</evidence>